<keyword evidence="10" id="KW-1185">Reference proteome</keyword>
<accession>A0A317CGT9</accession>
<dbReference type="InterPro" id="IPR006963">
    <property type="entry name" value="Mopterin_OxRdtase_4Fe-4S_dom"/>
</dbReference>
<feature type="domain" description="4Fe-4S Mo/W bis-MGD-type" evidence="8">
    <location>
        <begin position="5"/>
        <end position="62"/>
    </location>
</feature>
<evidence type="ECO:0000256" key="1">
    <source>
        <dbReference type="ARBA" id="ARBA00001942"/>
    </source>
</evidence>
<dbReference type="OrthoDB" id="9810782at2"/>
<comment type="similarity">
    <text evidence="2">Belongs to the prokaryotic molybdopterin-containing oxidoreductase family.</text>
</comment>
<dbReference type="Pfam" id="PF04879">
    <property type="entry name" value="Molybdop_Fe4S4"/>
    <property type="match status" value="1"/>
</dbReference>
<dbReference type="PROSITE" id="PS00932">
    <property type="entry name" value="MOLYBDOPTERIN_PROK_3"/>
    <property type="match status" value="1"/>
</dbReference>
<dbReference type="InterPro" id="IPR006657">
    <property type="entry name" value="MoPterin_dinucl-bd_dom"/>
</dbReference>
<dbReference type="AlphaFoldDB" id="A0A317CGT9"/>
<dbReference type="SUPFAM" id="SSF50692">
    <property type="entry name" value="ADC-like"/>
    <property type="match status" value="1"/>
</dbReference>
<dbReference type="Gene3D" id="2.40.40.20">
    <property type="match status" value="1"/>
</dbReference>
<dbReference type="Proteomes" id="UP000245506">
    <property type="component" value="Unassembled WGS sequence"/>
</dbReference>
<dbReference type="GO" id="GO:0051536">
    <property type="term" value="F:iron-sulfur cluster binding"/>
    <property type="evidence" value="ECO:0007669"/>
    <property type="project" value="UniProtKB-KW"/>
</dbReference>
<dbReference type="Gene3D" id="2.20.25.90">
    <property type="entry name" value="ADC-like domains"/>
    <property type="match status" value="1"/>
</dbReference>
<dbReference type="EMBL" id="QGKL01000019">
    <property type="protein sequence ID" value="PWQ97607.1"/>
    <property type="molecule type" value="Genomic_DNA"/>
</dbReference>
<evidence type="ECO:0000259" key="8">
    <source>
        <dbReference type="PROSITE" id="PS51669"/>
    </source>
</evidence>
<comment type="caution">
    <text evidence="9">The sequence shown here is derived from an EMBL/GenBank/DDBJ whole genome shotgun (WGS) entry which is preliminary data.</text>
</comment>
<gene>
    <name evidence="9" type="ORF">DKT75_06725</name>
</gene>
<dbReference type="GO" id="GO:0016491">
    <property type="term" value="F:oxidoreductase activity"/>
    <property type="evidence" value="ECO:0007669"/>
    <property type="project" value="UniProtKB-KW"/>
</dbReference>
<keyword evidence="6" id="KW-0408">Iron</keyword>
<dbReference type="Pfam" id="PF01568">
    <property type="entry name" value="Molydop_binding"/>
    <property type="match status" value="1"/>
</dbReference>
<keyword evidence="7" id="KW-0411">Iron-sulfur</keyword>
<dbReference type="InterPro" id="IPR006655">
    <property type="entry name" value="Mopterin_OxRdtase_prok_CS"/>
</dbReference>
<dbReference type="InterPro" id="IPR009010">
    <property type="entry name" value="Asp_de-COase-like_dom_sf"/>
</dbReference>
<dbReference type="Pfam" id="PF00384">
    <property type="entry name" value="Molybdopterin"/>
    <property type="match status" value="1"/>
</dbReference>
<proteinExistence type="inferred from homology"/>
<keyword evidence="4" id="KW-0479">Metal-binding</keyword>
<dbReference type="PANTHER" id="PTHR43742">
    <property type="entry name" value="TRIMETHYLAMINE-N-OXIDE REDUCTASE"/>
    <property type="match status" value="1"/>
</dbReference>
<dbReference type="Gene3D" id="3.30.2070.10">
    <property type="entry name" value="Formate dehydrogenase/DMSO reductase"/>
    <property type="match status" value="1"/>
</dbReference>
<dbReference type="SUPFAM" id="SSF53706">
    <property type="entry name" value="Formate dehydrogenase/DMSO reductase, domains 1-3"/>
    <property type="match status" value="1"/>
</dbReference>
<evidence type="ECO:0000256" key="4">
    <source>
        <dbReference type="ARBA" id="ARBA00022723"/>
    </source>
</evidence>
<keyword evidence="5" id="KW-0560">Oxidoreductase</keyword>
<evidence type="ECO:0000313" key="9">
    <source>
        <dbReference type="EMBL" id="PWQ97607.1"/>
    </source>
</evidence>
<evidence type="ECO:0000256" key="3">
    <source>
        <dbReference type="ARBA" id="ARBA00022505"/>
    </source>
</evidence>
<dbReference type="GO" id="GO:0043546">
    <property type="term" value="F:molybdopterin cofactor binding"/>
    <property type="evidence" value="ECO:0007669"/>
    <property type="project" value="InterPro"/>
</dbReference>
<evidence type="ECO:0000256" key="5">
    <source>
        <dbReference type="ARBA" id="ARBA00023002"/>
    </source>
</evidence>
<dbReference type="GO" id="GO:0046872">
    <property type="term" value="F:metal ion binding"/>
    <property type="evidence" value="ECO:0007669"/>
    <property type="project" value="UniProtKB-KW"/>
</dbReference>
<keyword evidence="3" id="KW-0500">Molybdenum</keyword>
<reference evidence="9 10" key="1">
    <citation type="submission" date="2018-05" db="EMBL/GenBank/DDBJ databases">
        <title>Leucothrix arctica sp. nov., isolated from Arctic seawater.</title>
        <authorList>
            <person name="Choi A."/>
            <person name="Baek K."/>
        </authorList>
    </citation>
    <scope>NUCLEOTIDE SEQUENCE [LARGE SCALE GENOMIC DNA]</scope>
    <source>
        <strain evidence="9 10">IMCC9719</strain>
    </source>
</reference>
<dbReference type="CDD" id="cd02766">
    <property type="entry name" value="MopB_3"/>
    <property type="match status" value="1"/>
</dbReference>
<evidence type="ECO:0000256" key="2">
    <source>
        <dbReference type="ARBA" id="ARBA00010312"/>
    </source>
</evidence>
<dbReference type="Gene3D" id="3.40.50.740">
    <property type="match status" value="1"/>
</dbReference>
<dbReference type="PROSITE" id="PS51669">
    <property type="entry name" value="4FE4S_MOW_BIS_MGD"/>
    <property type="match status" value="1"/>
</dbReference>
<protein>
    <submittedName>
        <fullName evidence="9">Molybdopterin-binding oxidoreductase</fullName>
    </submittedName>
</protein>
<evidence type="ECO:0000256" key="7">
    <source>
        <dbReference type="ARBA" id="ARBA00023014"/>
    </source>
</evidence>
<evidence type="ECO:0000313" key="10">
    <source>
        <dbReference type="Proteomes" id="UP000245506"/>
    </source>
</evidence>
<dbReference type="InterPro" id="IPR050612">
    <property type="entry name" value="Prok_Mopterin_Oxidored"/>
</dbReference>
<evidence type="ECO:0000256" key="6">
    <source>
        <dbReference type="ARBA" id="ARBA00023004"/>
    </source>
</evidence>
<sequence length="682" mass="74108">MSTATETRLTVCTLDCPDTCSLAVKVQDEKVISIRASEVNPYTDKAICSKVARFYPDYVHGEQRLTHPLKRTGSRGSGEYEQISWEQAIDLVHEGFSQAIEQHGPQSVIGFNYAGPHGELAANSLDRRFFNKLGATQLDRGPLCGAVKSGAYASLFGDTAGMPPEQVMESDLLVMWGNNATVSNLHLSRMLKKTQAAGCKLIVIDPKRIAIANRADLFLQINPGTDVVLAMALAAELERRGGLDNDFIEQWVYGAAPYLEQARQYSREDVLSICGLSLASFDALADYYMQAKNVSASFGNGIERGKSGGSGLRAAMALQALTGNFGRSGAGVIAKAGLSFPRDSERLEGTSMVPKNTRTLNILDVSKSILDDTLAIPVKALMIYNHNPIATHPDQHRMQRALSKESVFIAGCDVVMTDSMKYADVILPAASMFEIEDIYASYGHNYLQRAEAVIAPVGEALANTEIFRRLAARFGFDDASFKRTDKQLMDEAFIDGDPRLQGKKPSKLGVDEALFIESDSGQPIIMCDTVKPSTPSGKIELFSDALEQKYGFGVPRYEPLARAEKFPFMIISPSSNDRTNATFGGCSESLVAQSVEIHPEDAAASGITHGELVRVWNEQGEVSFKAQVSDKVKQGVLYTPKGAWKATSQSGQTVNALIPADVRTDILDGACYNDTLVAIESY</sequence>
<name>A0A317CGT9_9GAMM</name>
<organism evidence="9 10">
    <name type="scientific">Leucothrix arctica</name>
    <dbReference type="NCBI Taxonomy" id="1481894"/>
    <lineage>
        <taxon>Bacteria</taxon>
        <taxon>Pseudomonadati</taxon>
        <taxon>Pseudomonadota</taxon>
        <taxon>Gammaproteobacteria</taxon>
        <taxon>Thiotrichales</taxon>
        <taxon>Thiotrichaceae</taxon>
        <taxon>Leucothrix</taxon>
    </lineage>
</organism>
<dbReference type="RefSeq" id="WP_109822649.1">
    <property type="nucleotide sequence ID" value="NZ_QGKL01000019.1"/>
</dbReference>
<dbReference type="PANTHER" id="PTHR43742:SF6">
    <property type="entry name" value="OXIDOREDUCTASE YYAE-RELATED"/>
    <property type="match status" value="1"/>
</dbReference>
<dbReference type="InterPro" id="IPR006656">
    <property type="entry name" value="Mopterin_OxRdtase"/>
</dbReference>
<comment type="cofactor">
    <cofactor evidence="1">
        <name>Mo-bis(molybdopterin guanine dinucleotide)</name>
        <dbReference type="ChEBI" id="CHEBI:60539"/>
    </cofactor>
</comment>
<dbReference type="Gene3D" id="3.40.228.10">
    <property type="entry name" value="Dimethylsulfoxide Reductase, domain 2"/>
    <property type="match status" value="1"/>
</dbReference>
<dbReference type="SMART" id="SM00926">
    <property type="entry name" value="Molybdop_Fe4S4"/>
    <property type="match status" value="1"/>
</dbReference>